<dbReference type="GO" id="GO:0070967">
    <property type="term" value="F:coenzyme F420 binding"/>
    <property type="evidence" value="ECO:0007669"/>
    <property type="project" value="TreeGrafter"/>
</dbReference>
<accession>A0A7W7H561</accession>
<dbReference type="PANTHER" id="PTHR39428:SF3">
    <property type="entry name" value="DEAZAFLAVIN-DEPENDENT NITROREDUCTASE"/>
    <property type="match status" value="1"/>
</dbReference>
<name>A0A7W7H561_9ACTN</name>
<dbReference type="GO" id="GO:0016491">
    <property type="term" value="F:oxidoreductase activity"/>
    <property type="evidence" value="ECO:0007669"/>
    <property type="project" value="InterPro"/>
</dbReference>
<evidence type="ECO:0000256" key="2">
    <source>
        <dbReference type="ARBA" id="ARBA00049106"/>
    </source>
</evidence>
<dbReference type="AlphaFoldDB" id="A0A7W7H561"/>
<dbReference type="InterPro" id="IPR004378">
    <property type="entry name" value="F420H2_quin_Rdtase"/>
</dbReference>
<dbReference type="RefSeq" id="WP_239176971.1">
    <property type="nucleotide sequence ID" value="NZ_BAABFG010000005.1"/>
</dbReference>
<reference evidence="4 5" key="1">
    <citation type="submission" date="2020-08" db="EMBL/GenBank/DDBJ databases">
        <title>Sequencing the genomes of 1000 actinobacteria strains.</title>
        <authorList>
            <person name="Klenk H.-P."/>
        </authorList>
    </citation>
    <scope>NUCLEOTIDE SEQUENCE [LARGE SCALE GENOMIC DNA]</scope>
    <source>
        <strain evidence="4 5">DSM 45809</strain>
    </source>
</reference>
<organism evidence="4 5">
    <name type="scientific">Actinoplanes octamycinicus</name>
    <dbReference type="NCBI Taxonomy" id="135948"/>
    <lineage>
        <taxon>Bacteria</taxon>
        <taxon>Bacillati</taxon>
        <taxon>Actinomycetota</taxon>
        <taxon>Actinomycetes</taxon>
        <taxon>Micromonosporales</taxon>
        <taxon>Micromonosporaceae</taxon>
        <taxon>Actinoplanes</taxon>
    </lineage>
</organism>
<evidence type="ECO:0000313" key="5">
    <source>
        <dbReference type="Proteomes" id="UP000546162"/>
    </source>
</evidence>
<dbReference type="NCBIfam" id="TIGR00026">
    <property type="entry name" value="hi_GC_TIGR00026"/>
    <property type="match status" value="1"/>
</dbReference>
<dbReference type="InterPro" id="IPR012349">
    <property type="entry name" value="Split_barrel_FMN-bd"/>
</dbReference>
<comment type="caution">
    <text evidence="4">The sequence shown here is derived from an EMBL/GenBank/DDBJ whole genome shotgun (WGS) entry which is preliminary data.</text>
</comment>
<gene>
    <name evidence="4" type="ORF">BJY16_007572</name>
</gene>
<dbReference type="GO" id="GO:0005886">
    <property type="term" value="C:plasma membrane"/>
    <property type="evidence" value="ECO:0007669"/>
    <property type="project" value="TreeGrafter"/>
</dbReference>
<keyword evidence="5" id="KW-1185">Reference proteome</keyword>
<sequence>MSAQAKAPWVPPRWFVLVAWKIHRAFYRITGGRRGLWRPKPGRWGTFRLTTIGRRSGEPRSVILAYLEDGPNLVTIAMNGWQRGQPAWWLNLQANPDATVHLKDGSRSVRGRAANDAELPRLWDRWRETNADLDGYVRNLHRNGHRGPGAAGLAWSPGDSKGARRVAR</sequence>
<evidence type="ECO:0000313" key="4">
    <source>
        <dbReference type="EMBL" id="MBB4744113.1"/>
    </source>
</evidence>
<dbReference type="Gene3D" id="2.30.110.10">
    <property type="entry name" value="Electron Transport, Fmn-binding Protein, Chain A"/>
    <property type="match status" value="1"/>
</dbReference>
<dbReference type="EMBL" id="JACHNB010000001">
    <property type="protein sequence ID" value="MBB4744113.1"/>
    <property type="molecule type" value="Genomic_DNA"/>
</dbReference>
<comment type="similarity">
    <text evidence="1">Belongs to the F420H(2)-dependent quinone reductase family.</text>
</comment>
<dbReference type="PANTHER" id="PTHR39428">
    <property type="entry name" value="F420H(2)-DEPENDENT QUINONE REDUCTASE RV1261C"/>
    <property type="match status" value="1"/>
</dbReference>
<feature type="region of interest" description="Disordered" evidence="3">
    <location>
        <begin position="147"/>
        <end position="168"/>
    </location>
</feature>
<evidence type="ECO:0000256" key="3">
    <source>
        <dbReference type="SAM" id="MobiDB-lite"/>
    </source>
</evidence>
<dbReference type="Proteomes" id="UP000546162">
    <property type="component" value="Unassembled WGS sequence"/>
</dbReference>
<evidence type="ECO:0000256" key="1">
    <source>
        <dbReference type="ARBA" id="ARBA00008710"/>
    </source>
</evidence>
<protein>
    <submittedName>
        <fullName evidence="4">Deazaflavin-dependent oxidoreductase (Nitroreductase family)</fullName>
    </submittedName>
</protein>
<proteinExistence type="inferred from homology"/>
<comment type="catalytic activity">
    <reaction evidence="2">
        <text>oxidized coenzyme F420-(gamma-L-Glu)(n) + a quinol + H(+) = reduced coenzyme F420-(gamma-L-Glu)(n) + a quinone</text>
        <dbReference type="Rhea" id="RHEA:39663"/>
        <dbReference type="Rhea" id="RHEA-COMP:12939"/>
        <dbReference type="Rhea" id="RHEA-COMP:14378"/>
        <dbReference type="ChEBI" id="CHEBI:15378"/>
        <dbReference type="ChEBI" id="CHEBI:24646"/>
        <dbReference type="ChEBI" id="CHEBI:132124"/>
        <dbReference type="ChEBI" id="CHEBI:133980"/>
        <dbReference type="ChEBI" id="CHEBI:139511"/>
    </reaction>
</comment>
<dbReference type="SUPFAM" id="SSF50475">
    <property type="entry name" value="FMN-binding split barrel"/>
    <property type="match status" value="1"/>
</dbReference>
<dbReference type="Pfam" id="PF04075">
    <property type="entry name" value="F420H2_quin_red"/>
    <property type="match status" value="1"/>
</dbReference>